<keyword evidence="6" id="KW-1185">Reference proteome</keyword>
<dbReference type="PROSITE" id="PS50043">
    <property type="entry name" value="HTH_LUXR_2"/>
    <property type="match status" value="1"/>
</dbReference>
<dbReference type="GO" id="GO:0003677">
    <property type="term" value="F:DNA binding"/>
    <property type="evidence" value="ECO:0007669"/>
    <property type="project" value="UniProtKB-KW"/>
</dbReference>
<dbReference type="CDD" id="cd06170">
    <property type="entry name" value="LuxR_C_like"/>
    <property type="match status" value="1"/>
</dbReference>
<dbReference type="PRINTS" id="PR00038">
    <property type="entry name" value="HTHLUXR"/>
</dbReference>
<dbReference type="RefSeq" id="WP_270111635.1">
    <property type="nucleotide sequence ID" value="NZ_JAPZVP010000015.1"/>
</dbReference>
<sequence>MRSAEGLSNRAIAARLFLSLETVKTHVRSVLTKLGAGSRTAAVMMAYESGFISPRKQSETI</sequence>
<evidence type="ECO:0000256" key="2">
    <source>
        <dbReference type="ARBA" id="ARBA00023125"/>
    </source>
</evidence>
<organism evidence="5 6">
    <name type="scientific">Glycomyces luteolus</name>
    <dbReference type="NCBI Taxonomy" id="2670330"/>
    <lineage>
        <taxon>Bacteria</taxon>
        <taxon>Bacillati</taxon>
        <taxon>Actinomycetota</taxon>
        <taxon>Actinomycetes</taxon>
        <taxon>Glycomycetales</taxon>
        <taxon>Glycomycetaceae</taxon>
        <taxon>Glycomyces</taxon>
    </lineage>
</organism>
<feature type="domain" description="HTH luxR-type" evidence="4">
    <location>
        <begin position="1"/>
        <end position="50"/>
    </location>
</feature>
<comment type="caution">
    <text evidence="5">The sequence shown here is derived from an EMBL/GenBank/DDBJ whole genome shotgun (WGS) entry which is preliminary data.</text>
</comment>
<protein>
    <submittedName>
        <fullName evidence="5">LuxR C-terminal-related transcriptional regulator</fullName>
    </submittedName>
</protein>
<dbReference type="PANTHER" id="PTHR44688:SF16">
    <property type="entry name" value="DNA-BINDING TRANSCRIPTIONAL ACTIVATOR DEVR_DOSR"/>
    <property type="match status" value="1"/>
</dbReference>
<gene>
    <name evidence="5" type="ORF">O1R50_18460</name>
</gene>
<evidence type="ECO:0000259" key="4">
    <source>
        <dbReference type="PROSITE" id="PS50043"/>
    </source>
</evidence>
<dbReference type="GO" id="GO:0006355">
    <property type="term" value="P:regulation of DNA-templated transcription"/>
    <property type="evidence" value="ECO:0007669"/>
    <property type="project" value="InterPro"/>
</dbReference>
<evidence type="ECO:0000256" key="1">
    <source>
        <dbReference type="ARBA" id="ARBA00023015"/>
    </source>
</evidence>
<dbReference type="PROSITE" id="PS00622">
    <property type="entry name" value="HTH_LUXR_1"/>
    <property type="match status" value="1"/>
</dbReference>
<dbReference type="AlphaFoldDB" id="A0A9X3SRG9"/>
<dbReference type="InterPro" id="IPR000792">
    <property type="entry name" value="Tscrpt_reg_LuxR_C"/>
</dbReference>
<name>A0A9X3SRG9_9ACTN</name>
<dbReference type="SUPFAM" id="SSF46894">
    <property type="entry name" value="C-terminal effector domain of the bipartite response regulators"/>
    <property type="match status" value="1"/>
</dbReference>
<dbReference type="EMBL" id="JAPZVP010000015">
    <property type="protein sequence ID" value="MDA1361617.1"/>
    <property type="molecule type" value="Genomic_DNA"/>
</dbReference>
<evidence type="ECO:0000313" key="5">
    <source>
        <dbReference type="EMBL" id="MDA1361617.1"/>
    </source>
</evidence>
<dbReference type="InterPro" id="IPR036388">
    <property type="entry name" value="WH-like_DNA-bd_sf"/>
</dbReference>
<dbReference type="Proteomes" id="UP001146067">
    <property type="component" value="Unassembled WGS sequence"/>
</dbReference>
<reference evidence="5" key="1">
    <citation type="submission" date="2022-12" db="EMBL/GenBank/DDBJ databases">
        <title>Gycomyces niveus sp.nov.,a novel actinomycete isolated from soil in Shouguan.</title>
        <authorList>
            <person name="Yang X."/>
        </authorList>
    </citation>
    <scope>NUCLEOTIDE SEQUENCE</scope>
    <source>
        <strain evidence="5">NEAU-A15</strain>
    </source>
</reference>
<proteinExistence type="predicted"/>
<evidence type="ECO:0000313" key="6">
    <source>
        <dbReference type="Proteomes" id="UP001146067"/>
    </source>
</evidence>
<keyword evidence="1" id="KW-0805">Transcription regulation</keyword>
<dbReference type="SMART" id="SM00421">
    <property type="entry name" value="HTH_LUXR"/>
    <property type="match status" value="1"/>
</dbReference>
<keyword evidence="3" id="KW-0804">Transcription</keyword>
<keyword evidence="2" id="KW-0238">DNA-binding</keyword>
<evidence type="ECO:0000256" key="3">
    <source>
        <dbReference type="ARBA" id="ARBA00023163"/>
    </source>
</evidence>
<dbReference type="Gene3D" id="1.10.10.10">
    <property type="entry name" value="Winged helix-like DNA-binding domain superfamily/Winged helix DNA-binding domain"/>
    <property type="match status" value="1"/>
</dbReference>
<dbReference type="PANTHER" id="PTHR44688">
    <property type="entry name" value="DNA-BINDING TRANSCRIPTIONAL ACTIVATOR DEVR_DOSR"/>
    <property type="match status" value="1"/>
</dbReference>
<dbReference type="Pfam" id="PF00196">
    <property type="entry name" value="GerE"/>
    <property type="match status" value="1"/>
</dbReference>
<accession>A0A9X3SRG9</accession>
<dbReference type="InterPro" id="IPR016032">
    <property type="entry name" value="Sig_transdc_resp-reg_C-effctor"/>
</dbReference>